<evidence type="ECO:0000313" key="4">
    <source>
        <dbReference type="Proteomes" id="UP000002320"/>
    </source>
</evidence>
<dbReference type="EMBL" id="DS231983">
    <property type="protein sequence ID" value="EDS30406.1"/>
    <property type="molecule type" value="Genomic_DNA"/>
</dbReference>
<dbReference type="VEuPathDB" id="VectorBase:CPIJ007842"/>
<feature type="region of interest" description="Disordered" evidence="1">
    <location>
        <begin position="118"/>
        <end position="144"/>
    </location>
</feature>
<dbReference type="AlphaFoldDB" id="B0WLC2"/>
<evidence type="ECO:0000313" key="2">
    <source>
        <dbReference type="EMBL" id="EDS30406.1"/>
    </source>
</evidence>
<accession>B0WLC2</accession>
<sequence length="214" mass="22368">MTIQFGHGGRNCFIKSRCATCGGEQKTQACETINENIDAKCFNCGGDHSTKNRSCPKRAEFVKIGQQARTRHHPNRRKTPPAFTDVDFPALASPGAGSARVASNLQPLPLNQRQKVAENTTPPGFSQQPRENQPTSTNEGSSNLFSPQELLNIFIEMTTTLRGCKTRAEQGCGVGVGVGAGVGGVGSFWGPGVGVGVGVIKTRTAGVGVGAGVG</sequence>
<dbReference type="EnsemblMetazoa" id="CPIJ007842-RA">
    <property type="protein sequence ID" value="CPIJ007842-PA"/>
    <property type="gene ID" value="CPIJ007842"/>
</dbReference>
<dbReference type="Proteomes" id="UP000002320">
    <property type="component" value="Unassembled WGS sequence"/>
</dbReference>
<name>B0WLC2_CULQU</name>
<evidence type="ECO:0000256" key="1">
    <source>
        <dbReference type="SAM" id="MobiDB-lite"/>
    </source>
</evidence>
<reference evidence="3" key="2">
    <citation type="submission" date="2021-02" db="UniProtKB">
        <authorList>
            <consortium name="EnsemblMetazoa"/>
        </authorList>
    </citation>
    <scope>IDENTIFICATION</scope>
    <source>
        <strain evidence="3">JHB</strain>
    </source>
</reference>
<dbReference type="KEGG" id="cqu:CpipJ_CPIJ007842"/>
<feature type="compositionally biased region" description="Basic residues" evidence="1">
    <location>
        <begin position="69"/>
        <end position="79"/>
    </location>
</feature>
<dbReference type="InParanoid" id="B0WLC2"/>
<protein>
    <submittedName>
        <fullName evidence="2 3">Uncharacterized protein</fullName>
    </submittedName>
</protein>
<reference evidence="2" key="1">
    <citation type="submission" date="2007-03" db="EMBL/GenBank/DDBJ databases">
        <title>Annotation of Culex pipiens quinquefasciatus.</title>
        <authorList>
            <consortium name="The Broad Institute Genome Sequencing Platform"/>
            <person name="Atkinson P.W."/>
            <person name="Hemingway J."/>
            <person name="Christensen B.M."/>
            <person name="Higgs S."/>
            <person name="Kodira C."/>
            <person name="Hannick L."/>
            <person name="Megy K."/>
            <person name="O'Leary S."/>
            <person name="Pearson M."/>
            <person name="Haas B.J."/>
            <person name="Mauceli E."/>
            <person name="Wortman J.R."/>
            <person name="Lee N.H."/>
            <person name="Guigo R."/>
            <person name="Stanke M."/>
            <person name="Alvarado L."/>
            <person name="Amedeo P."/>
            <person name="Antoine C.H."/>
            <person name="Arensburger P."/>
            <person name="Bidwell S.L."/>
            <person name="Crawford M."/>
            <person name="Camaro F."/>
            <person name="Devon K."/>
            <person name="Engels R."/>
            <person name="Hammond M."/>
            <person name="Howarth C."/>
            <person name="Koehrsen M."/>
            <person name="Lawson D."/>
            <person name="Montgomery P."/>
            <person name="Nene V."/>
            <person name="Nusbaum C."/>
            <person name="Puiu D."/>
            <person name="Romero-Severson J."/>
            <person name="Severson D.W."/>
            <person name="Shumway M."/>
            <person name="Sisk P."/>
            <person name="Stolte C."/>
            <person name="Zeng Q."/>
            <person name="Eisenstadt E."/>
            <person name="Fraser-Liggett C."/>
            <person name="Strausberg R."/>
            <person name="Galagan J."/>
            <person name="Birren B."/>
            <person name="Collins F.H."/>
        </authorList>
    </citation>
    <scope>NUCLEOTIDE SEQUENCE [LARGE SCALE GENOMIC DNA]</scope>
    <source>
        <strain evidence="2">JHB</strain>
    </source>
</reference>
<organism>
    <name type="scientific">Culex quinquefasciatus</name>
    <name type="common">Southern house mosquito</name>
    <name type="synonym">Culex pungens</name>
    <dbReference type="NCBI Taxonomy" id="7176"/>
    <lineage>
        <taxon>Eukaryota</taxon>
        <taxon>Metazoa</taxon>
        <taxon>Ecdysozoa</taxon>
        <taxon>Arthropoda</taxon>
        <taxon>Hexapoda</taxon>
        <taxon>Insecta</taxon>
        <taxon>Pterygota</taxon>
        <taxon>Neoptera</taxon>
        <taxon>Endopterygota</taxon>
        <taxon>Diptera</taxon>
        <taxon>Nematocera</taxon>
        <taxon>Culicoidea</taxon>
        <taxon>Culicidae</taxon>
        <taxon>Culicinae</taxon>
        <taxon>Culicini</taxon>
        <taxon>Culex</taxon>
        <taxon>Culex</taxon>
    </lineage>
</organism>
<proteinExistence type="predicted"/>
<dbReference type="HOGENOM" id="CLU_1290096_0_0_1"/>
<gene>
    <name evidence="3" type="primary">6040034</name>
    <name evidence="2" type="ORF">CpipJ_CPIJ007842</name>
</gene>
<keyword evidence="4" id="KW-1185">Reference proteome</keyword>
<evidence type="ECO:0000313" key="3">
    <source>
        <dbReference type="EnsemblMetazoa" id="CPIJ007842-PA"/>
    </source>
</evidence>
<feature type="region of interest" description="Disordered" evidence="1">
    <location>
        <begin position="66"/>
        <end position="101"/>
    </location>
</feature>